<dbReference type="eggNOG" id="COG0456">
    <property type="taxonomic scope" value="Bacteria"/>
</dbReference>
<dbReference type="NCBIfam" id="TIGR01575">
    <property type="entry name" value="rimI"/>
    <property type="match status" value="1"/>
</dbReference>
<dbReference type="SUPFAM" id="SSF55729">
    <property type="entry name" value="Acyl-CoA N-acyltransferases (Nat)"/>
    <property type="match status" value="1"/>
</dbReference>
<sequence length="159" mass="18494">MVVEADISHLKLIAEIEKENFQKPWSYNLIYEEFMKQDSAIYVFLEKNQVAGYLIYRWMLDEVELLNISVKKDFRRCGIADKLMEFLLEQSKSCHIFLEVSQDNAPALNLYKKKGFRKIGLRKNYYSQGIDGFVMKLYVQGVQDVKNESGCCARAAGNQ</sequence>
<dbReference type="InterPro" id="IPR006464">
    <property type="entry name" value="AcTrfase_RimI/Ard1"/>
</dbReference>
<dbReference type="CDD" id="cd04301">
    <property type="entry name" value="NAT_SF"/>
    <property type="match status" value="1"/>
</dbReference>
<evidence type="ECO:0000313" key="2">
    <source>
        <dbReference type="EMBL" id="AEI15122.1"/>
    </source>
</evidence>
<dbReference type="KEGG" id="fsi:Flexsi_1472"/>
<dbReference type="Proteomes" id="UP000006621">
    <property type="component" value="Chromosome"/>
</dbReference>
<proteinExistence type="predicted"/>
<organism evidence="2 3">
    <name type="scientific">Flexistipes sinusarabici (strain ATCC 49648 / DSM 4947 / MAS 10)</name>
    <dbReference type="NCBI Taxonomy" id="717231"/>
    <lineage>
        <taxon>Bacteria</taxon>
        <taxon>Pseudomonadati</taxon>
        <taxon>Deferribacterota</taxon>
        <taxon>Deferribacteres</taxon>
        <taxon>Deferribacterales</taxon>
        <taxon>Flexistipitaceae</taxon>
        <taxon>Flexistipes</taxon>
    </lineage>
</organism>
<feature type="domain" description="N-acetyltransferase" evidence="1">
    <location>
        <begin position="1"/>
        <end position="140"/>
    </location>
</feature>
<dbReference type="Pfam" id="PF00583">
    <property type="entry name" value="Acetyltransf_1"/>
    <property type="match status" value="1"/>
</dbReference>
<dbReference type="OrthoDB" id="9794566at2"/>
<dbReference type="RefSeq" id="WP_013886603.1">
    <property type="nucleotide sequence ID" value="NC_015672.1"/>
</dbReference>
<dbReference type="GO" id="GO:0008080">
    <property type="term" value="F:N-acetyltransferase activity"/>
    <property type="evidence" value="ECO:0007669"/>
    <property type="project" value="InterPro"/>
</dbReference>
<dbReference type="PANTHER" id="PTHR47542">
    <property type="entry name" value="ACYL-COA N-ACYLTRANSFERASES (NAT) SUPERFAMILY PROTEIN"/>
    <property type="match status" value="1"/>
</dbReference>
<dbReference type="PROSITE" id="PS51186">
    <property type="entry name" value="GNAT"/>
    <property type="match status" value="1"/>
</dbReference>
<dbReference type="EMBL" id="CP002858">
    <property type="protein sequence ID" value="AEI15122.1"/>
    <property type="molecule type" value="Genomic_DNA"/>
</dbReference>
<dbReference type="InterPro" id="IPR016181">
    <property type="entry name" value="Acyl_CoA_acyltransferase"/>
</dbReference>
<gene>
    <name evidence="2" type="ordered locus">Flexsi_1472</name>
</gene>
<dbReference type="AlphaFoldDB" id="F8E8C5"/>
<evidence type="ECO:0000259" key="1">
    <source>
        <dbReference type="PROSITE" id="PS51186"/>
    </source>
</evidence>
<protein>
    <submittedName>
        <fullName evidence="2">Ribosomal-protein-alanine acetyltransferase</fullName>
    </submittedName>
</protein>
<dbReference type="InterPro" id="IPR000182">
    <property type="entry name" value="GNAT_dom"/>
</dbReference>
<evidence type="ECO:0000313" key="3">
    <source>
        <dbReference type="Proteomes" id="UP000006621"/>
    </source>
</evidence>
<accession>F8E8C5</accession>
<reference evidence="3" key="2">
    <citation type="submission" date="2011-06" db="EMBL/GenBank/DDBJ databases">
        <title>The complete genome of Flexistipes sinusarabici DSM 4947.</title>
        <authorList>
            <person name="Lucas S."/>
            <person name="Han J."/>
            <person name="Lapidus A."/>
            <person name="Bruce D."/>
            <person name="Goodwin L."/>
            <person name="Pitluck S."/>
            <person name="Peters L."/>
            <person name="Kyrpides N."/>
            <person name="Mavromatis K."/>
            <person name="Ivanova N."/>
            <person name="Mikhailova N."/>
            <person name="Chertkov O."/>
            <person name="Detter J.C."/>
            <person name="Tapia R."/>
            <person name="Han C."/>
            <person name="Land M."/>
            <person name="Hauser L."/>
            <person name="Markowitz V."/>
            <person name="Cheng J.-F."/>
            <person name="Hugenholtz P."/>
            <person name="Woyke T."/>
            <person name="Wu D."/>
            <person name="Spring S."/>
            <person name="Schroeder M."/>
            <person name="Brambilla E."/>
            <person name="Klenk H.-P."/>
            <person name="Eisen J.A."/>
        </authorList>
    </citation>
    <scope>NUCLEOTIDE SEQUENCE [LARGE SCALE GENOMIC DNA]</scope>
    <source>
        <strain evidence="3">DSM 4947 / MAS 10</strain>
    </source>
</reference>
<dbReference type="STRING" id="717231.Flexsi_1472"/>
<dbReference type="HOGENOM" id="CLU_013985_23_3_0"/>
<dbReference type="Gene3D" id="3.40.630.30">
    <property type="match status" value="1"/>
</dbReference>
<dbReference type="PANTHER" id="PTHR47542:SF2">
    <property type="entry name" value="ACYL-COA N-ACYLTRANSFERASES (NAT) SUPERFAMILY PROTEIN"/>
    <property type="match status" value="1"/>
</dbReference>
<name>F8E8C5_FLESM</name>
<reference evidence="2 3" key="1">
    <citation type="journal article" date="2011" name="Stand. Genomic Sci.">
        <title>Genome sequence of the moderately thermophilic halophile Flexistipes sinusarabici strain (MAS10).</title>
        <authorList>
            <person name="Lapidus A."/>
            <person name="Chertkov O."/>
            <person name="Nolan M."/>
            <person name="Lucas S."/>
            <person name="Hammon N."/>
            <person name="Deshpande S."/>
            <person name="Cheng J.F."/>
            <person name="Tapia R."/>
            <person name="Han C."/>
            <person name="Goodwin L."/>
            <person name="Pitluck S."/>
            <person name="Liolios K."/>
            <person name="Pagani I."/>
            <person name="Ivanova N."/>
            <person name="Huntemann M."/>
            <person name="Mavromatis K."/>
            <person name="Mikhailova N."/>
            <person name="Pati A."/>
            <person name="Chen A."/>
            <person name="Palaniappan K."/>
            <person name="Land M."/>
            <person name="Hauser L."/>
            <person name="Brambilla E.M."/>
            <person name="Rohde M."/>
            <person name="Abt B."/>
            <person name="Spring S."/>
            <person name="Goker M."/>
            <person name="Bristow J."/>
            <person name="Eisen J.A."/>
            <person name="Markowitz V."/>
            <person name="Hugenholtz P."/>
            <person name="Kyrpides N.C."/>
            <person name="Klenk H.P."/>
            <person name="Woyke T."/>
        </authorList>
    </citation>
    <scope>NUCLEOTIDE SEQUENCE [LARGE SCALE GENOMIC DNA]</scope>
    <source>
        <strain evidence="3">DSM 4947 / MAS 10</strain>
    </source>
</reference>
<keyword evidence="3" id="KW-1185">Reference proteome</keyword>